<dbReference type="PROSITE" id="PS51411">
    <property type="entry name" value="PSP1_C"/>
    <property type="match status" value="1"/>
</dbReference>
<protein>
    <submittedName>
        <fullName evidence="2">Uncharacterized protein PSP1 (Suppressor of DNA polymerase alpha mutations )</fullName>
    </submittedName>
</protein>
<dbReference type="PANTHER" id="PTHR43830:SF3">
    <property type="entry name" value="PROTEIN PSP1"/>
    <property type="match status" value="1"/>
</dbReference>
<dbReference type="InterPro" id="IPR047767">
    <property type="entry name" value="PSP1-like"/>
</dbReference>
<dbReference type="PANTHER" id="PTHR43830">
    <property type="entry name" value="PROTEIN PSP1"/>
    <property type="match status" value="1"/>
</dbReference>
<evidence type="ECO:0000259" key="1">
    <source>
        <dbReference type="PROSITE" id="PS51411"/>
    </source>
</evidence>
<dbReference type="Proteomes" id="UP000011185">
    <property type="component" value="Unassembled WGS sequence"/>
</dbReference>
<dbReference type="OMA" id="EYKIRIW"/>
<dbReference type="GO" id="GO:0005737">
    <property type="term" value="C:cytoplasm"/>
    <property type="evidence" value="ECO:0007669"/>
    <property type="project" value="TreeGrafter"/>
</dbReference>
<feature type="domain" description="PSP1 C-terminal" evidence="1">
    <location>
        <begin position="120"/>
        <end position="205"/>
    </location>
</feature>
<dbReference type="InParanoid" id="L7JWQ3"/>
<gene>
    <name evidence="2" type="ORF">THOM_1121</name>
</gene>
<organism evidence="2 3">
    <name type="scientific">Trachipleistophora hominis</name>
    <name type="common">Microsporidian parasite</name>
    <dbReference type="NCBI Taxonomy" id="72359"/>
    <lineage>
        <taxon>Eukaryota</taxon>
        <taxon>Fungi</taxon>
        <taxon>Fungi incertae sedis</taxon>
        <taxon>Microsporidia</taxon>
        <taxon>Pleistophoridae</taxon>
        <taxon>Trachipleistophora</taxon>
    </lineage>
</organism>
<evidence type="ECO:0000313" key="3">
    <source>
        <dbReference type="Proteomes" id="UP000011185"/>
    </source>
</evidence>
<dbReference type="VEuPathDB" id="MicrosporidiaDB:THOM_1121"/>
<dbReference type="NCBIfam" id="NF041131">
    <property type="entry name" value="RicT_YaaT_fam"/>
    <property type="match status" value="1"/>
</dbReference>
<name>L7JWQ3_TRAHO</name>
<dbReference type="EMBL" id="JH993904">
    <property type="protein sequence ID" value="ELQ75913.1"/>
    <property type="molecule type" value="Genomic_DNA"/>
</dbReference>
<evidence type="ECO:0000313" key="2">
    <source>
        <dbReference type="EMBL" id="ELQ75913.1"/>
    </source>
</evidence>
<dbReference type="InterPro" id="IPR007557">
    <property type="entry name" value="PSP1_C"/>
</dbReference>
<accession>L7JWQ3</accession>
<dbReference type="HOGENOM" id="CLU_080493_1_0_1"/>
<reference evidence="2 3" key="1">
    <citation type="journal article" date="2012" name="PLoS Pathog.">
        <title>The genome of the obligate intracellular parasite Trachipleistophora hominis: new insights into microsporidian genome dynamics and reductive evolution.</title>
        <authorList>
            <person name="Heinz E."/>
            <person name="Williams T.A."/>
            <person name="Nakjang S."/>
            <person name="Noel C.J."/>
            <person name="Swan D.C."/>
            <person name="Goldberg A.V."/>
            <person name="Harris S.R."/>
            <person name="Weinmaier T."/>
            <person name="Markert S."/>
            <person name="Becher D."/>
            <person name="Bernhardt J."/>
            <person name="Dagan T."/>
            <person name="Hacker C."/>
            <person name="Lucocq J.M."/>
            <person name="Schweder T."/>
            <person name="Rattei T."/>
            <person name="Hall N."/>
            <person name="Hirt R.P."/>
            <person name="Embley T.M."/>
        </authorList>
    </citation>
    <scope>NUCLEOTIDE SEQUENCE [LARGE SCALE GENOMIC DNA]</scope>
</reference>
<keyword evidence="3" id="KW-1185">Reference proteome</keyword>
<dbReference type="OrthoDB" id="243127at2759"/>
<dbReference type="Pfam" id="PF04468">
    <property type="entry name" value="PSP1"/>
    <property type="match status" value="1"/>
</dbReference>
<dbReference type="AlphaFoldDB" id="L7JWQ3"/>
<proteinExistence type="predicted"/>
<sequence>MKSSFFFIHVNDPWQFTSASWLEKEYRIVGTAPFSPKKEPSTTAELIESLNEVIYLIEFNSGRMNIGYSDDPYSIGESVILEADRGMDCGVVVAKVKKKKYVSLIYRIDKNLSNKELHPKKIFRRAGENDLKIIDLKTRKERIALADCRTRVKAEMLNMVIDKCEYQWDMNKLTFFFSSEYKIDFRELVKNLYKEYKIRIWMCAIGKSRNHHLRELLE</sequence>